<dbReference type="Proteomes" id="UP000214646">
    <property type="component" value="Unassembled WGS sequence"/>
</dbReference>
<evidence type="ECO:0000256" key="1">
    <source>
        <dbReference type="SAM" id="SignalP"/>
    </source>
</evidence>
<feature type="chain" id="PRO_5012601260" description="Lipoprotein" evidence="1">
    <location>
        <begin position="26"/>
        <end position="216"/>
    </location>
</feature>
<dbReference type="EMBL" id="NIDE01000020">
    <property type="protein sequence ID" value="OWK34548.1"/>
    <property type="molecule type" value="Genomic_DNA"/>
</dbReference>
<dbReference type="RefSeq" id="WP_161968140.1">
    <property type="nucleotide sequence ID" value="NZ_NIDE01000020.1"/>
</dbReference>
<feature type="signal peptide" evidence="1">
    <location>
        <begin position="1"/>
        <end position="25"/>
    </location>
</feature>
<dbReference type="InterPro" id="IPR007485">
    <property type="entry name" value="LPS_assembly_LptE"/>
</dbReference>
<accession>A0A225D7M4</accession>
<gene>
    <name evidence="2" type="ORF">FRUB_10519</name>
</gene>
<protein>
    <recommendedName>
        <fullName evidence="4">Lipoprotein</fullName>
    </recommendedName>
</protein>
<reference evidence="3" key="1">
    <citation type="submission" date="2017-06" db="EMBL/GenBank/DDBJ databases">
        <title>Genome analysis of Fimbriiglobus ruber SP5, the first member of the order Planctomycetales with confirmed chitinolytic capability.</title>
        <authorList>
            <person name="Ravin N.V."/>
            <person name="Rakitin A.L."/>
            <person name="Ivanova A.A."/>
            <person name="Beletsky A.V."/>
            <person name="Kulichevskaya I.S."/>
            <person name="Mardanov A.V."/>
            <person name="Dedysh S.N."/>
        </authorList>
    </citation>
    <scope>NUCLEOTIDE SEQUENCE [LARGE SCALE GENOMIC DNA]</scope>
    <source>
        <strain evidence="3">SP5</strain>
    </source>
</reference>
<evidence type="ECO:0008006" key="4">
    <source>
        <dbReference type="Google" id="ProtNLM"/>
    </source>
</evidence>
<organism evidence="2 3">
    <name type="scientific">Fimbriiglobus ruber</name>
    <dbReference type="NCBI Taxonomy" id="1908690"/>
    <lineage>
        <taxon>Bacteria</taxon>
        <taxon>Pseudomonadati</taxon>
        <taxon>Planctomycetota</taxon>
        <taxon>Planctomycetia</taxon>
        <taxon>Gemmatales</taxon>
        <taxon>Gemmataceae</taxon>
        <taxon>Fimbriiglobus</taxon>
    </lineage>
</organism>
<dbReference type="Pfam" id="PF04390">
    <property type="entry name" value="LptE"/>
    <property type="match status" value="1"/>
</dbReference>
<dbReference type="GO" id="GO:0043165">
    <property type="term" value="P:Gram-negative-bacterium-type cell outer membrane assembly"/>
    <property type="evidence" value="ECO:0007669"/>
    <property type="project" value="InterPro"/>
</dbReference>
<keyword evidence="1" id="KW-0732">Signal</keyword>
<dbReference type="AlphaFoldDB" id="A0A225D7M4"/>
<name>A0A225D7M4_9BACT</name>
<dbReference type="PROSITE" id="PS51257">
    <property type="entry name" value="PROKAR_LIPOPROTEIN"/>
    <property type="match status" value="1"/>
</dbReference>
<sequence>MNQKRFVRRAAITVGVAAAAVFVAAGCKNDGHFSLFGYDTRPPFDSNIRSVYLPLFKVNAYHTNPYRNIDVDINEAIARELNQRHSPIKVVSDPAGADTELIGTVANIYKNQLNRNQFNLLREFDVMITVEIVWRDLRTGKVLTSSRGPVAPLPVSPFDTTLPAAPPPPPPTGAIPLTIYGFGRVLPELGESNTTGEQAAINSLARQIVNQMEKPW</sequence>
<keyword evidence="3" id="KW-1185">Reference proteome</keyword>
<proteinExistence type="predicted"/>
<comment type="caution">
    <text evidence="2">The sequence shown here is derived from an EMBL/GenBank/DDBJ whole genome shotgun (WGS) entry which is preliminary data.</text>
</comment>
<evidence type="ECO:0000313" key="3">
    <source>
        <dbReference type="Proteomes" id="UP000214646"/>
    </source>
</evidence>
<evidence type="ECO:0000313" key="2">
    <source>
        <dbReference type="EMBL" id="OWK34548.1"/>
    </source>
</evidence>
<dbReference type="GO" id="GO:0019867">
    <property type="term" value="C:outer membrane"/>
    <property type="evidence" value="ECO:0007669"/>
    <property type="project" value="InterPro"/>
</dbReference>
<dbReference type="OrthoDB" id="270268at2"/>